<dbReference type="EMBL" id="MYFO01000003">
    <property type="protein sequence ID" value="TFE90995.1"/>
    <property type="molecule type" value="Genomic_DNA"/>
</dbReference>
<evidence type="ECO:0000313" key="1">
    <source>
        <dbReference type="EMBL" id="TFE90995.1"/>
    </source>
</evidence>
<name>A0A4Y8Q8U1_9BACL</name>
<dbReference type="AlphaFoldDB" id="A0A4Y8Q8U1"/>
<reference evidence="1 2" key="1">
    <citation type="submission" date="2017-03" db="EMBL/GenBank/DDBJ databases">
        <title>Isolation of Levoglucosan Utilizing Bacteria.</title>
        <authorList>
            <person name="Arya A.S."/>
        </authorList>
    </citation>
    <scope>NUCLEOTIDE SEQUENCE [LARGE SCALE GENOMIC DNA]</scope>
    <source>
        <strain evidence="1 2">MEC069</strain>
    </source>
</reference>
<evidence type="ECO:0000313" key="2">
    <source>
        <dbReference type="Proteomes" id="UP000298246"/>
    </source>
</evidence>
<proteinExistence type="predicted"/>
<dbReference type="RefSeq" id="WP_134749963.1">
    <property type="nucleotide sequence ID" value="NZ_MYFO02000007.1"/>
</dbReference>
<dbReference type="Proteomes" id="UP000298246">
    <property type="component" value="Unassembled WGS sequence"/>
</dbReference>
<comment type="caution">
    <text evidence="1">The sequence shown here is derived from an EMBL/GenBank/DDBJ whole genome shotgun (WGS) entry which is preliminary data.</text>
</comment>
<gene>
    <name evidence="1" type="ORF">B5M42_04010</name>
</gene>
<sequence length="59" mass="7110">MSRLEWSKLLNGNRMRPSKTLYVKKEFDTELYSVQLSHYKRECIDLHQIREELSGLIPE</sequence>
<accession>A0A4Y8Q8U1</accession>
<protein>
    <submittedName>
        <fullName evidence="1">Uncharacterized protein</fullName>
    </submittedName>
</protein>
<keyword evidence="2" id="KW-1185">Reference proteome</keyword>
<organism evidence="1 2">
    <name type="scientific">Paenibacillus athensensis</name>
    <dbReference type="NCBI Taxonomy" id="1967502"/>
    <lineage>
        <taxon>Bacteria</taxon>
        <taxon>Bacillati</taxon>
        <taxon>Bacillota</taxon>
        <taxon>Bacilli</taxon>
        <taxon>Bacillales</taxon>
        <taxon>Paenibacillaceae</taxon>
        <taxon>Paenibacillus</taxon>
    </lineage>
</organism>